<reference evidence="1 2" key="1">
    <citation type="submission" date="2012-06" db="EMBL/GenBank/DDBJ databases">
        <title>Draft Genome Sequence of Lactobacillus hominis Strain CRBIP 24.179T, isolated from human intestine.</title>
        <authorList>
            <person name="Cousin S."/>
            <person name="Ma L."/>
            <person name="Bizet C."/>
            <person name="Loux V."/>
            <person name="Bouchier C."/>
            <person name="Clermont D."/>
            <person name="Creno S."/>
        </authorList>
    </citation>
    <scope>NUCLEOTIDE SEQUENCE [LARGE SCALE GENOMIC DNA]</scope>
    <source>
        <strain evidence="2">CRBIP 24.179T</strain>
    </source>
</reference>
<protein>
    <recommendedName>
        <fullName evidence="3">Holin</fullName>
    </recommendedName>
</protein>
<dbReference type="STRING" id="1423758.FC41_GL001044"/>
<evidence type="ECO:0008006" key="3">
    <source>
        <dbReference type="Google" id="ProtNLM"/>
    </source>
</evidence>
<keyword evidence="2" id="KW-1185">Reference proteome</keyword>
<dbReference type="RefSeq" id="WP_008470625.1">
    <property type="nucleotide sequence ID" value="NZ_AYZP01000002.1"/>
</dbReference>
<dbReference type="EMBL" id="CAKE01000009">
    <property type="protein sequence ID" value="CCI81750.1"/>
    <property type="molecule type" value="Genomic_DNA"/>
</dbReference>
<gene>
    <name evidence="1" type="ORF">BN55_00145</name>
</gene>
<dbReference type="AlphaFoldDB" id="I7KH20"/>
<evidence type="ECO:0000313" key="2">
    <source>
        <dbReference type="Proteomes" id="UP000009320"/>
    </source>
</evidence>
<accession>I7KH20</accession>
<organism evidence="1 2">
    <name type="scientific">Lactobacillus hominis DSM 23910 = CRBIP 24.179</name>
    <dbReference type="NCBI Taxonomy" id="1423758"/>
    <lineage>
        <taxon>Bacteria</taxon>
        <taxon>Bacillati</taxon>
        <taxon>Bacillota</taxon>
        <taxon>Bacilli</taxon>
        <taxon>Lactobacillales</taxon>
        <taxon>Lactobacillaceae</taxon>
        <taxon>Lactobacillus</taxon>
    </lineage>
</organism>
<comment type="caution">
    <text evidence="1">The sequence shown here is derived from an EMBL/GenBank/DDBJ whole genome shotgun (WGS) entry which is preliminary data.</text>
</comment>
<proteinExistence type="predicted"/>
<sequence>MLKTISDWLPWVAMVVMYVAGKIASYYEYSKKNDPEVANKFKHVGELAKWAVADQSRYSDKAGSVKFDDAVKSLTNQGVDKSMAQGAVQDAYLNSDLPKSEPKPAPAPIIIPKVTDPVEVVPIKPVEDNNAVLDDLEVNNNEKI</sequence>
<evidence type="ECO:0000313" key="1">
    <source>
        <dbReference type="EMBL" id="CCI81750.1"/>
    </source>
</evidence>
<dbReference type="Proteomes" id="UP000009320">
    <property type="component" value="Unassembled WGS sequence"/>
</dbReference>
<name>I7KH20_9LACO</name>
<dbReference type="TCDB" id="1.E.12.2.2">
    <property type="family name" value="the Phiadh holin (Phiadh holin) family"/>
</dbReference>
<dbReference type="GeneID" id="82846989"/>
<dbReference type="PATRIC" id="fig|1423758.3.peg.1054"/>